<gene>
    <name evidence="2" type="ORF">GF339_22345</name>
</gene>
<dbReference type="InterPro" id="IPR051466">
    <property type="entry name" value="D-amino_acid_metab_enzyme"/>
</dbReference>
<dbReference type="SMART" id="SM01119">
    <property type="entry name" value="D-ser_dehydrat"/>
    <property type="match status" value="1"/>
</dbReference>
<proteinExistence type="predicted"/>
<comment type="caution">
    <text evidence="2">The sequence shown here is derived from an EMBL/GenBank/DDBJ whole genome shotgun (WGS) entry which is preliminary data.</text>
</comment>
<feature type="domain" description="D-serine dehydratase-like" evidence="1">
    <location>
        <begin position="1"/>
        <end position="85"/>
    </location>
</feature>
<dbReference type="GO" id="GO:0008721">
    <property type="term" value="F:D-serine ammonia-lyase activity"/>
    <property type="evidence" value="ECO:0007669"/>
    <property type="project" value="TreeGrafter"/>
</dbReference>
<organism evidence="2 3">
    <name type="scientific">candidate division KSB3 bacterium</name>
    <dbReference type="NCBI Taxonomy" id="2044937"/>
    <lineage>
        <taxon>Bacteria</taxon>
        <taxon>candidate division KSB3</taxon>
    </lineage>
</organism>
<dbReference type="EMBL" id="WJJP01000723">
    <property type="protein sequence ID" value="MBD3327343.1"/>
    <property type="molecule type" value="Genomic_DNA"/>
</dbReference>
<sequence>YTTVLSRPTDDVVILDVGSKGISVERNCPVVKDRPDLEILKLSEAHANGKLADTNADPRPGEKVSLIPSHCCTTVNLYDELYVVRNGVIEAIWPITGRGAH</sequence>
<dbReference type="Proteomes" id="UP000649604">
    <property type="component" value="Unassembled WGS sequence"/>
</dbReference>
<name>A0A9D5Q8D0_9BACT</name>
<dbReference type="AlphaFoldDB" id="A0A9D5Q8D0"/>
<dbReference type="GO" id="GO:0036088">
    <property type="term" value="P:D-serine catabolic process"/>
    <property type="evidence" value="ECO:0007669"/>
    <property type="project" value="TreeGrafter"/>
</dbReference>
<dbReference type="InterPro" id="IPR026956">
    <property type="entry name" value="D-ser_dehydrat-like_dom"/>
</dbReference>
<dbReference type="PANTHER" id="PTHR28004:SF2">
    <property type="entry name" value="D-SERINE DEHYDRATASE"/>
    <property type="match status" value="1"/>
</dbReference>
<evidence type="ECO:0000259" key="1">
    <source>
        <dbReference type="SMART" id="SM01119"/>
    </source>
</evidence>
<dbReference type="Pfam" id="PF14031">
    <property type="entry name" value="D-ser_dehydrat"/>
    <property type="match status" value="1"/>
</dbReference>
<feature type="non-terminal residue" evidence="2">
    <location>
        <position position="1"/>
    </location>
</feature>
<dbReference type="Gene3D" id="2.40.37.20">
    <property type="entry name" value="D-serine dehydratase-like domain"/>
    <property type="match status" value="1"/>
</dbReference>
<protein>
    <submittedName>
        <fullName evidence="2">DSD1 family PLP-dependent enzyme</fullName>
    </submittedName>
</protein>
<evidence type="ECO:0000313" key="3">
    <source>
        <dbReference type="Proteomes" id="UP000649604"/>
    </source>
</evidence>
<accession>A0A9D5Q8D0</accession>
<dbReference type="InterPro" id="IPR042208">
    <property type="entry name" value="D-ser_dehydrat-like_sf"/>
</dbReference>
<reference evidence="2" key="1">
    <citation type="submission" date="2019-11" db="EMBL/GenBank/DDBJ databases">
        <title>Microbial mats filling the niche in hypersaline microbial mats.</title>
        <authorList>
            <person name="Wong H.L."/>
            <person name="Macleod F.I."/>
            <person name="White R.A. III"/>
            <person name="Burns B.P."/>
        </authorList>
    </citation>
    <scope>NUCLEOTIDE SEQUENCE</scope>
    <source>
        <strain evidence="2">Rbin_158</strain>
    </source>
</reference>
<evidence type="ECO:0000313" key="2">
    <source>
        <dbReference type="EMBL" id="MBD3327343.1"/>
    </source>
</evidence>
<dbReference type="PANTHER" id="PTHR28004">
    <property type="entry name" value="ZGC:162816-RELATED"/>
    <property type="match status" value="1"/>
</dbReference>